<dbReference type="PANTHER" id="PTHR47199">
    <property type="entry name" value="PHOTOSYSTEM II STABILITY/ASSEMBLY FACTOR HCF136, CHLOROPLASTIC"/>
    <property type="match status" value="1"/>
</dbReference>
<dbReference type="Pfam" id="PF14870">
    <property type="entry name" value="PSII_BNR"/>
    <property type="match status" value="2"/>
</dbReference>
<feature type="domain" description="Photosynthesis system II assembly factor Ycf48/Hcf136-like" evidence="4">
    <location>
        <begin position="496"/>
        <end position="595"/>
    </location>
</feature>
<dbReference type="AlphaFoldDB" id="A0A841HRR7"/>
<keyword evidence="2" id="KW-0604">Photosystem II</keyword>
<gene>
    <name evidence="5" type="ORF">HNQ60_003609</name>
</gene>
<comment type="caution">
    <text evidence="5">The sequence shown here is derived from an EMBL/GenBank/DDBJ whole genome shotgun (WGS) entry which is preliminary data.</text>
</comment>
<dbReference type="Proteomes" id="UP000588068">
    <property type="component" value="Unassembled WGS sequence"/>
</dbReference>
<dbReference type="GO" id="GO:0009523">
    <property type="term" value="C:photosystem II"/>
    <property type="evidence" value="ECO:0007669"/>
    <property type="project" value="UniProtKB-KW"/>
</dbReference>
<dbReference type="SUPFAM" id="SSF110296">
    <property type="entry name" value="Oligoxyloglucan reducing end-specific cellobiohydrolase"/>
    <property type="match status" value="2"/>
</dbReference>
<evidence type="ECO:0000256" key="1">
    <source>
        <dbReference type="ARBA" id="ARBA00022531"/>
    </source>
</evidence>
<dbReference type="GO" id="GO:0015979">
    <property type="term" value="P:photosynthesis"/>
    <property type="evidence" value="ECO:0007669"/>
    <property type="project" value="UniProtKB-KW"/>
</dbReference>
<dbReference type="EMBL" id="JACHHZ010000004">
    <property type="protein sequence ID" value="MBB6094722.1"/>
    <property type="molecule type" value="Genomic_DNA"/>
</dbReference>
<evidence type="ECO:0000259" key="4">
    <source>
        <dbReference type="Pfam" id="PF14870"/>
    </source>
</evidence>
<evidence type="ECO:0000256" key="3">
    <source>
        <dbReference type="SAM" id="SignalP"/>
    </source>
</evidence>
<evidence type="ECO:0000313" key="5">
    <source>
        <dbReference type="EMBL" id="MBB6094722.1"/>
    </source>
</evidence>
<accession>A0A841HRR7</accession>
<keyword evidence="1" id="KW-0602">Photosynthesis</keyword>
<name>A0A841HRR7_9GAMM</name>
<organism evidence="5 6">
    <name type="scientific">Povalibacter uvarum</name>
    <dbReference type="NCBI Taxonomy" id="732238"/>
    <lineage>
        <taxon>Bacteria</taxon>
        <taxon>Pseudomonadati</taxon>
        <taxon>Pseudomonadota</taxon>
        <taxon>Gammaproteobacteria</taxon>
        <taxon>Steroidobacterales</taxon>
        <taxon>Steroidobacteraceae</taxon>
        <taxon>Povalibacter</taxon>
    </lineage>
</organism>
<feature type="signal peptide" evidence="3">
    <location>
        <begin position="1"/>
        <end position="20"/>
    </location>
</feature>
<evidence type="ECO:0000256" key="2">
    <source>
        <dbReference type="ARBA" id="ARBA00023276"/>
    </source>
</evidence>
<protein>
    <submittedName>
        <fullName evidence="5">Photosystem II stability/assembly factor-like uncharacterized protein</fullName>
    </submittedName>
</protein>
<reference evidence="5 6" key="1">
    <citation type="submission" date="2020-08" db="EMBL/GenBank/DDBJ databases">
        <title>Genomic Encyclopedia of Type Strains, Phase IV (KMG-IV): sequencing the most valuable type-strain genomes for metagenomic binning, comparative biology and taxonomic classification.</title>
        <authorList>
            <person name="Goeker M."/>
        </authorList>
    </citation>
    <scope>NUCLEOTIDE SEQUENCE [LARGE SCALE GENOMIC DNA]</scope>
    <source>
        <strain evidence="5 6">DSM 26723</strain>
    </source>
</reference>
<feature type="chain" id="PRO_5033016680" evidence="3">
    <location>
        <begin position="21"/>
        <end position="707"/>
    </location>
</feature>
<keyword evidence="3" id="KW-0732">Signal</keyword>
<sequence>MASRLALSIIGLTLAAHATAAPSKGTSQDAVAPPEYTAQVINPELTGGLHVATTHLVWGTDGTVLLSTDGRGWTHALTSITADLAHAAADPTGKVIVAVGAKGTIIRSTDGGRRWQATNSDALSADLKAVVHQSSRNAWIAAGTQGKILRSTDDGASWQLVQSNLGTTLLALFVDPATDLLLIGGENGLVGSSRDGGASWQLTWIAMSEPRTPISGFHRHDRLLLATSALGRFLTSTDDAKSWDLLQSQTRAFFTDSAFDGGHRSTVLIGHDGTVLRSPDGGETWKSDVIAVDGSSRYLSAVRYDRRGKSLIAVGHGGLVARSTDGGVHWTQGSPGVGGNIDGLIETASDELVAFGNGGQLLASTTSGASWTTLRPNLDFYLREITTTPRASAFVATGQLGTLLRSADGGTWRELPTRYPNPQTPPDLRALVATEDGLIAAGPPGAILRSDATGENWSLQHWTPIEDGRAFPAVIVDTHRSAIVTVEAHGAMRVARRDSNEWDQVDVPTDGEFWQGAVLEHDGMMIVAGKAGTVARSNDSGKHWHRVDAATKQDLFGAFADDSRGTLYLMGHGGTLLRSTDRGTTWSRVDSDTTQPLRRMLRDPRSGALICFGGNGVIVRSIDGQRWQRMSSGVSVELRKDLIEPRTNNLLIAGRQGVILRSTDGGLTWAPLNTHTTRNFTSIAANRTGELVAVGERIVRLTPRSQP</sequence>
<dbReference type="InterPro" id="IPR028203">
    <property type="entry name" value="PSII_CF48-like_dom"/>
</dbReference>
<dbReference type="InterPro" id="IPR036278">
    <property type="entry name" value="Sialidase_sf"/>
</dbReference>
<evidence type="ECO:0000313" key="6">
    <source>
        <dbReference type="Proteomes" id="UP000588068"/>
    </source>
</evidence>
<dbReference type="Gene3D" id="2.130.10.10">
    <property type="entry name" value="YVTN repeat-like/Quinoprotein amine dehydrogenase"/>
    <property type="match status" value="3"/>
</dbReference>
<dbReference type="RefSeq" id="WP_184334125.1">
    <property type="nucleotide sequence ID" value="NZ_JACHHZ010000004.1"/>
</dbReference>
<dbReference type="InterPro" id="IPR015943">
    <property type="entry name" value="WD40/YVTN_repeat-like_dom_sf"/>
</dbReference>
<dbReference type="SUPFAM" id="SSF50939">
    <property type="entry name" value="Sialidases"/>
    <property type="match status" value="1"/>
</dbReference>
<dbReference type="PANTHER" id="PTHR47199:SF2">
    <property type="entry name" value="PHOTOSYSTEM II STABILITY_ASSEMBLY FACTOR HCF136, CHLOROPLASTIC"/>
    <property type="match status" value="1"/>
</dbReference>
<keyword evidence="6" id="KW-1185">Reference proteome</keyword>
<proteinExistence type="predicted"/>
<feature type="domain" description="Photosynthesis system II assembly factor Ycf48/Hcf136-like" evidence="4">
    <location>
        <begin position="239"/>
        <end position="371"/>
    </location>
</feature>